<keyword evidence="3" id="KW-0378">Hydrolase</keyword>
<keyword evidence="3" id="KW-0255">Endonuclease</keyword>
<dbReference type="SMART" id="SM00507">
    <property type="entry name" value="HNHc"/>
    <property type="match status" value="1"/>
</dbReference>
<organism evidence="3 4">
    <name type="scientific">Roseovarius nubinhibens</name>
    <dbReference type="NCBI Taxonomy" id="314263"/>
    <lineage>
        <taxon>Bacteria</taxon>
        <taxon>Pseudomonadati</taxon>
        <taxon>Pseudomonadota</taxon>
        <taxon>Alphaproteobacteria</taxon>
        <taxon>Rhodobacterales</taxon>
        <taxon>Roseobacteraceae</taxon>
        <taxon>Roseovarius</taxon>
    </lineage>
</organism>
<evidence type="ECO:0000256" key="1">
    <source>
        <dbReference type="SAM" id="MobiDB-lite"/>
    </source>
</evidence>
<keyword evidence="3" id="KW-0540">Nuclease</keyword>
<dbReference type="EMBL" id="DMVW01000012">
    <property type="protein sequence ID" value="HAR50376.1"/>
    <property type="molecule type" value="Genomic_DNA"/>
</dbReference>
<evidence type="ECO:0000313" key="4">
    <source>
        <dbReference type="Proteomes" id="UP000264719"/>
    </source>
</evidence>
<feature type="domain" description="HNH nuclease" evidence="2">
    <location>
        <begin position="49"/>
        <end position="109"/>
    </location>
</feature>
<comment type="caution">
    <text evidence="3">The sequence shown here is derived from an EMBL/GenBank/DDBJ whole genome shotgun (WGS) entry which is preliminary data.</text>
</comment>
<dbReference type="GO" id="GO:0004519">
    <property type="term" value="F:endonuclease activity"/>
    <property type="evidence" value="ECO:0007669"/>
    <property type="project" value="UniProtKB-KW"/>
</dbReference>
<reference evidence="3 4" key="1">
    <citation type="journal article" date="2018" name="Nat. Biotechnol.">
        <title>A standardized bacterial taxonomy based on genome phylogeny substantially revises the tree of life.</title>
        <authorList>
            <person name="Parks D.H."/>
            <person name="Chuvochina M."/>
            <person name="Waite D.W."/>
            <person name="Rinke C."/>
            <person name="Skarshewski A."/>
            <person name="Chaumeil P.A."/>
            <person name="Hugenholtz P."/>
        </authorList>
    </citation>
    <scope>NUCLEOTIDE SEQUENCE [LARGE SCALE GENOMIC DNA]</scope>
    <source>
        <strain evidence="3">UBA9169</strain>
    </source>
</reference>
<evidence type="ECO:0000259" key="2">
    <source>
        <dbReference type="SMART" id="SM00507"/>
    </source>
</evidence>
<name>A0A348W764_9RHOB</name>
<dbReference type="AlphaFoldDB" id="A0A348W764"/>
<evidence type="ECO:0000313" key="3">
    <source>
        <dbReference type="EMBL" id="HAR50376.1"/>
    </source>
</evidence>
<protein>
    <submittedName>
        <fullName evidence="3">Endonuclease</fullName>
    </submittedName>
</protein>
<gene>
    <name evidence="3" type="ORF">DCS45_00685</name>
</gene>
<dbReference type="RefSeq" id="WP_339853387.1">
    <property type="nucleotide sequence ID" value="NZ_CAXAXR010000005.1"/>
</dbReference>
<dbReference type="InterPro" id="IPR003615">
    <property type="entry name" value="HNH_nuc"/>
</dbReference>
<accession>A0A348W764</accession>
<proteinExistence type="predicted"/>
<feature type="region of interest" description="Disordered" evidence="1">
    <location>
        <begin position="1"/>
        <end position="31"/>
    </location>
</feature>
<sequence>MSRLKAVPSRLAAPAPRVGAPPSDARAQDRERARIKPWRKWYATKRWRELRLKILERAQYVCEQTGVPLTGKSPAPNSPVIDHIVEHKGDAHLFWDETNLQAVSKSWHDSEKQAQERGRH</sequence>
<dbReference type="Proteomes" id="UP000264719">
    <property type="component" value="Unassembled WGS sequence"/>
</dbReference>